<geneLocation type="plasmid" evidence="1">
    <name>pJP838B</name>
</geneLocation>
<proteinExistence type="predicted"/>
<gene>
    <name evidence="1" type="ORF">JFP838_pB0019</name>
</gene>
<evidence type="ECO:0000313" key="1">
    <source>
        <dbReference type="EMBL" id="ALD82553.1"/>
    </source>
</evidence>
<organism evidence="1">
    <name type="scientific">Clostridium perfringens</name>
    <dbReference type="NCBI Taxonomy" id="1502"/>
    <lineage>
        <taxon>Bacteria</taxon>
        <taxon>Bacillati</taxon>
        <taxon>Bacillota</taxon>
        <taxon>Clostridia</taxon>
        <taxon>Eubacteriales</taxon>
        <taxon>Clostridiaceae</taxon>
        <taxon>Clostridium</taxon>
    </lineage>
</organism>
<dbReference type="EMBL" id="KT020842">
    <property type="protein sequence ID" value="ALD82553.1"/>
    <property type="molecule type" value="Genomic_DNA"/>
</dbReference>
<name>A0A140AQG5_CLOPF</name>
<reference evidence="1" key="1">
    <citation type="journal article" date="2016" name="PLoS ONE">
        <title>Plasmid Characterization and Chromosome Analysis of Two netF+ Clostridium perfringens Isolates Associated with Foal and Canine Necrotizing Enteritis.</title>
        <authorList>
            <person name="Mehdizadeh Gohari I."/>
            <person name="Kropinski A.M."/>
            <person name="Weese S.J."/>
            <person name="Parreira V.R."/>
            <person name="Whitehead A.E."/>
            <person name="Boerlin P."/>
            <person name="Prescott J.F."/>
        </authorList>
    </citation>
    <scope>NUCLEOTIDE SEQUENCE</scope>
    <source>
        <strain evidence="1">JP838</strain>
        <plasmid evidence="1">pJP838B</plasmid>
    </source>
</reference>
<sequence>MFYAEKELIKQLAKNPNIKTAEDAQNAIKSLFGGLIQ</sequence>
<accession>A0A140AQG5</accession>
<keyword evidence="1" id="KW-0614">Plasmid</keyword>
<protein>
    <submittedName>
        <fullName evidence="1">Uncharacterized protein</fullName>
    </submittedName>
</protein>
<dbReference type="AlphaFoldDB" id="A0A140AQG5"/>